<accession>A0A0A9ERM7</accession>
<proteinExistence type="predicted"/>
<protein>
    <submittedName>
        <fullName evidence="1">Uncharacterized protein</fullName>
    </submittedName>
</protein>
<dbReference type="EMBL" id="GBRH01197365">
    <property type="protein sequence ID" value="JAE00531.1"/>
    <property type="molecule type" value="Transcribed_RNA"/>
</dbReference>
<organism evidence="1">
    <name type="scientific">Arundo donax</name>
    <name type="common">Giant reed</name>
    <name type="synonym">Donax arundinaceus</name>
    <dbReference type="NCBI Taxonomy" id="35708"/>
    <lineage>
        <taxon>Eukaryota</taxon>
        <taxon>Viridiplantae</taxon>
        <taxon>Streptophyta</taxon>
        <taxon>Embryophyta</taxon>
        <taxon>Tracheophyta</taxon>
        <taxon>Spermatophyta</taxon>
        <taxon>Magnoliopsida</taxon>
        <taxon>Liliopsida</taxon>
        <taxon>Poales</taxon>
        <taxon>Poaceae</taxon>
        <taxon>PACMAD clade</taxon>
        <taxon>Arundinoideae</taxon>
        <taxon>Arundineae</taxon>
        <taxon>Arundo</taxon>
    </lineage>
</organism>
<reference evidence="1" key="1">
    <citation type="submission" date="2014-09" db="EMBL/GenBank/DDBJ databases">
        <authorList>
            <person name="Magalhaes I.L.F."/>
            <person name="Oliveira U."/>
            <person name="Santos F.R."/>
            <person name="Vidigal T.H.D.A."/>
            <person name="Brescovit A.D."/>
            <person name="Santos A.J."/>
        </authorList>
    </citation>
    <scope>NUCLEOTIDE SEQUENCE</scope>
    <source>
        <tissue evidence="1">Shoot tissue taken approximately 20 cm above the soil surface</tissue>
    </source>
</reference>
<dbReference type="AlphaFoldDB" id="A0A0A9ERM7"/>
<reference evidence="1" key="2">
    <citation type="journal article" date="2015" name="Data Brief">
        <title>Shoot transcriptome of the giant reed, Arundo donax.</title>
        <authorList>
            <person name="Barrero R.A."/>
            <person name="Guerrero F.D."/>
            <person name="Moolhuijzen P."/>
            <person name="Goolsby J.A."/>
            <person name="Tidwell J."/>
            <person name="Bellgard S.E."/>
            <person name="Bellgard M.I."/>
        </authorList>
    </citation>
    <scope>NUCLEOTIDE SEQUENCE</scope>
    <source>
        <tissue evidence="1">Shoot tissue taken approximately 20 cm above the soil surface</tissue>
    </source>
</reference>
<sequence length="35" mass="3991">MNNPLANPLVVSDHMVSNLCKGTTLRFLYKYQNHA</sequence>
<name>A0A0A9ERM7_ARUDO</name>
<evidence type="ECO:0000313" key="1">
    <source>
        <dbReference type="EMBL" id="JAE00531.1"/>
    </source>
</evidence>